<dbReference type="InterPro" id="IPR016986">
    <property type="entry name" value="UCP031982_abhydr"/>
</dbReference>
<evidence type="ECO:0000313" key="2">
    <source>
        <dbReference type="EMBL" id="QEQ96284.1"/>
    </source>
</evidence>
<evidence type="ECO:0000313" key="3">
    <source>
        <dbReference type="Proteomes" id="UP000324760"/>
    </source>
</evidence>
<dbReference type="Proteomes" id="UP000324760">
    <property type="component" value="Chromosome"/>
</dbReference>
<dbReference type="EMBL" id="CP043869">
    <property type="protein sequence ID" value="QEQ96284.1"/>
    <property type="molecule type" value="Genomic_DNA"/>
</dbReference>
<accession>A0A5P1R9H2</accession>
<name>A0A5P1R9H2_9GAMM</name>
<dbReference type="AlphaFoldDB" id="A0A5P1R9H2"/>
<protein>
    <recommendedName>
        <fullName evidence="4">Dienelactone hydrolase</fullName>
    </recommendedName>
</protein>
<proteinExistence type="predicted"/>
<reference evidence="2 3" key="1">
    <citation type="journal article" date="2019" name="Biochem. Eng. J.">
        <title>Metabolic engineering of the marine bacteria Neptunomonas concharum for the production of acetoin and meso-2,3-butanediol from acetate.</title>
        <authorList>
            <person name="Li W."/>
            <person name="Pu N."/>
            <person name="Liu C.-X."/>
            <person name="Yuan Q.-P."/>
            <person name="Li Z.-J."/>
        </authorList>
    </citation>
    <scope>NUCLEOTIDE SEQUENCE [LARGE SCALE GENOMIC DNA]</scope>
    <source>
        <strain evidence="2 3">JCM17730</strain>
    </source>
</reference>
<evidence type="ECO:0008006" key="4">
    <source>
        <dbReference type="Google" id="ProtNLM"/>
    </source>
</evidence>
<dbReference type="OrthoDB" id="192696at2"/>
<dbReference type="InterPro" id="IPR029058">
    <property type="entry name" value="AB_hydrolase_fold"/>
</dbReference>
<sequence>MNKITTLLIALLFFGFKAHAQMHSGLTIQTIYSEDRGKNIEIYYWYPTEEARYDHEFGNNRIFASIKATRDAKIYPEKHPVIALAHGGMRSSFTHSGWIAAALAKQGYIVVTPKPPQHNEIPPSQAVNELWLRPSDVRLGLSHLNNIPLLSQNADNKNIAGVGFFLGGTTMLTLAGGKISPDKYKASCKQTGVNIDCPWLLKNKVDLDNLANSVFDKAQLDPRITSIVVINPELTKTLDTQSLENTNSRTTLIHLSANANPTLEPAKAMMNIPKLQTIEIASATPFSAFSLCTEKGVKILSLEGEDEICHEIPNTTRQDNHQRIVAEILGALGRLRDAKHFGEPSDFKDNGR</sequence>
<dbReference type="KEGG" id="ncu:F0U83_05945"/>
<dbReference type="Gene3D" id="3.40.50.1820">
    <property type="entry name" value="alpha/beta hydrolase"/>
    <property type="match status" value="1"/>
</dbReference>
<feature type="chain" id="PRO_5024928183" description="Dienelactone hydrolase" evidence="1">
    <location>
        <begin position="21"/>
        <end position="352"/>
    </location>
</feature>
<gene>
    <name evidence="2" type="ORF">F0U83_05945</name>
</gene>
<keyword evidence="1" id="KW-0732">Signal</keyword>
<dbReference type="SUPFAM" id="SSF53474">
    <property type="entry name" value="alpha/beta-Hydrolases"/>
    <property type="match status" value="1"/>
</dbReference>
<evidence type="ECO:0000256" key="1">
    <source>
        <dbReference type="SAM" id="SignalP"/>
    </source>
</evidence>
<organism evidence="2 3">
    <name type="scientific">Neptunomonas concharum</name>
    <dbReference type="NCBI Taxonomy" id="1031538"/>
    <lineage>
        <taxon>Bacteria</taxon>
        <taxon>Pseudomonadati</taxon>
        <taxon>Pseudomonadota</taxon>
        <taxon>Gammaproteobacteria</taxon>
        <taxon>Oceanospirillales</taxon>
        <taxon>Oceanospirillaceae</taxon>
        <taxon>Neptunomonas</taxon>
    </lineage>
</organism>
<feature type="signal peptide" evidence="1">
    <location>
        <begin position="1"/>
        <end position="20"/>
    </location>
</feature>
<dbReference type="PIRSF" id="PIRSF031982">
    <property type="entry name" value="UCP031982_abhydr"/>
    <property type="match status" value="1"/>
</dbReference>
<keyword evidence="3" id="KW-1185">Reference proteome</keyword>